<feature type="binding site" evidence="8">
    <location>
        <begin position="136"/>
        <end position="139"/>
    </location>
    <ligand>
        <name>GTP</name>
        <dbReference type="ChEBI" id="CHEBI:37565"/>
    </ligand>
</feature>
<dbReference type="PROSITE" id="PS00301">
    <property type="entry name" value="G_TR_1"/>
    <property type="match status" value="1"/>
</dbReference>
<dbReference type="InterPro" id="IPR027417">
    <property type="entry name" value="P-loop_NTPase"/>
</dbReference>
<dbReference type="PROSITE" id="PS51722">
    <property type="entry name" value="G_TR_2"/>
    <property type="match status" value="1"/>
</dbReference>
<dbReference type="EC" id="3.6.5.3" evidence="8"/>
<dbReference type="InterPro" id="IPR004541">
    <property type="entry name" value="Transl_elong_EFTu/EF1A_bac/org"/>
</dbReference>
<evidence type="ECO:0000256" key="7">
    <source>
        <dbReference type="ARBA" id="ARBA00029554"/>
    </source>
</evidence>
<dbReference type="NCBIfam" id="NF009373">
    <property type="entry name" value="PRK12736.1"/>
    <property type="match status" value="1"/>
</dbReference>
<dbReference type="NCBIfam" id="NF009372">
    <property type="entry name" value="PRK12735.1"/>
    <property type="match status" value="1"/>
</dbReference>
<dbReference type="InterPro" id="IPR004160">
    <property type="entry name" value="Transl_elong_EFTu/EF1A_C"/>
</dbReference>
<dbReference type="SUPFAM" id="SSF50447">
    <property type="entry name" value="Translation proteins"/>
    <property type="match status" value="1"/>
</dbReference>
<dbReference type="GO" id="GO:0003746">
    <property type="term" value="F:translation elongation factor activity"/>
    <property type="evidence" value="ECO:0007669"/>
    <property type="project" value="UniProtKB-KW"/>
</dbReference>
<keyword evidence="1 8" id="KW-0547">Nucleotide-binding</keyword>
<protein>
    <recommendedName>
        <fullName evidence="7 8">Elongation factor Tu</fullName>
        <shortName evidence="8">EF-Tu</shortName>
        <ecNumber evidence="8">3.6.5.3</ecNumber>
    </recommendedName>
</protein>
<keyword evidence="5 8" id="KW-0648">Protein biosynthesis</keyword>
<accession>A0ABS2WIN3</accession>
<keyword evidence="2 8" id="KW-0251">Elongation factor</keyword>
<feature type="binding site" evidence="8">
    <location>
        <position position="26"/>
    </location>
    <ligand>
        <name>Mg(2+)</name>
        <dbReference type="ChEBI" id="CHEBI:18420"/>
    </ligand>
</feature>
<evidence type="ECO:0000259" key="9">
    <source>
        <dbReference type="PROSITE" id="PS51722"/>
    </source>
</evidence>
<dbReference type="HAMAP" id="MF_00118_B">
    <property type="entry name" value="EF_Tu_B"/>
    <property type="match status" value="1"/>
</dbReference>
<dbReference type="PANTHER" id="PTHR43721">
    <property type="entry name" value="ELONGATION FACTOR TU-RELATED"/>
    <property type="match status" value="1"/>
</dbReference>
<dbReference type="InterPro" id="IPR050055">
    <property type="entry name" value="EF-Tu_GTPase"/>
</dbReference>
<feature type="domain" description="Tr-type G" evidence="9">
    <location>
        <begin position="10"/>
        <end position="205"/>
    </location>
</feature>
<dbReference type="InterPro" id="IPR009001">
    <property type="entry name" value="Transl_elong_EF1A/Init_IF2_C"/>
</dbReference>
<dbReference type="InterPro" id="IPR033720">
    <property type="entry name" value="EFTU_2"/>
</dbReference>
<evidence type="ECO:0000256" key="3">
    <source>
        <dbReference type="ARBA" id="ARBA00022801"/>
    </source>
</evidence>
<evidence type="ECO:0000313" key="11">
    <source>
        <dbReference type="Proteomes" id="UP001177120"/>
    </source>
</evidence>
<keyword evidence="3 8" id="KW-0378">Hydrolase</keyword>
<dbReference type="InterPro" id="IPR031157">
    <property type="entry name" value="G_TR_CS"/>
</dbReference>
<dbReference type="InterPro" id="IPR041709">
    <property type="entry name" value="EF-Tu_GTP-bd"/>
</dbReference>
<dbReference type="CDD" id="cd03697">
    <property type="entry name" value="EFTU_II"/>
    <property type="match status" value="1"/>
</dbReference>
<dbReference type="InterPro" id="IPR004161">
    <property type="entry name" value="EFTu-like_2"/>
</dbReference>
<organism evidence="10 11">
    <name type="scientific">Polycladomyces zharkentensis</name>
    <dbReference type="NCBI Taxonomy" id="2807616"/>
    <lineage>
        <taxon>Bacteria</taxon>
        <taxon>Bacillati</taxon>
        <taxon>Bacillota</taxon>
        <taxon>Bacilli</taxon>
        <taxon>Bacillales</taxon>
        <taxon>Thermoactinomycetaceae</taxon>
        <taxon>Polycladomyces</taxon>
    </lineage>
</organism>
<dbReference type="InterPro" id="IPR005225">
    <property type="entry name" value="Small_GTP-bd"/>
</dbReference>
<dbReference type="NCBIfam" id="NF000766">
    <property type="entry name" value="PRK00049.1"/>
    <property type="match status" value="1"/>
</dbReference>
<dbReference type="CDD" id="cd01884">
    <property type="entry name" value="EF_Tu"/>
    <property type="match status" value="1"/>
</dbReference>
<evidence type="ECO:0000256" key="5">
    <source>
        <dbReference type="ARBA" id="ARBA00022917"/>
    </source>
</evidence>
<keyword evidence="4 8" id="KW-0460">Magnesium</keyword>
<keyword evidence="8" id="KW-0479">Metal-binding</keyword>
<evidence type="ECO:0000256" key="2">
    <source>
        <dbReference type="ARBA" id="ARBA00022768"/>
    </source>
</evidence>
<dbReference type="Pfam" id="PF00009">
    <property type="entry name" value="GTP_EFTU"/>
    <property type="match status" value="1"/>
</dbReference>
<comment type="caution">
    <text evidence="10">The sequence shown here is derived from an EMBL/GenBank/DDBJ whole genome shotgun (WGS) entry which is preliminary data.</text>
</comment>
<evidence type="ECO:0000256" key="8">
    <source>
        <dbReference type="HAMAP-Rule" id="MF_00118"/>
    </source>
</evidence>
<keyword evidence="8" id="KW-0963">Cytoplasm</keyword>
<dbReference type="Pfam" id="PF03143">
    <property type="entry name" value="GTP_EFTU_D3"/>
    <property type="match status" value="1"/>
</dbReference>
<feature type="binding site" evidence="8">
    <location>
        <begin position="81"/>
        <end position="85"/>
    </location>
    <ligand>
        <name>GTP</name>
        <dbReference type="ChEBI" id="CHEBI:37565"/>
    </ligand>
</feature>
<dbReference type="SUPFAM" id="SSF50465">
    <property type="entry name" value="EF-Tu/eEF-1alpha/eIF2-gamma C-terminal domain"/>
    <property type="match status" value="1"/>
</dbReference>
<dbReference type="CDD" id="cd03707">
    <property type="entry name" value="EFTU_III"/>
    <property type="match status" value="1"/>
</dbReference>
<feature type="binding site" evidence="8">
    <location>
        <begin position="19"/>
        <end position="26"/>
    </location>
    <ligand>
        <name>GTP</name>
        <dbReference type="ChEBI" id="CHEBI:37565"/>
    </ligand>
</feature>
<keyword evidence="6 8" id="KW-0342">GTP-binding</keyword>
<dbReference type="PANTHER" id="PTHR43721:SF22">
    <property type="entry name" value="ELONGATION FACTOR TU, MITOCHONDRIAL"/>
    <property type="match status" value="1"/>
</dbReference>
<dbReference type="PRINTS" id="PR00315">
    <property type="entry name" value="ELONGATNFCT"/>
</dbReference>
<dbReference type="InterPro" id="IPR009000">
    <property type="entry name" value="Transl_B-barrel_sf"/>
</dbReference>
<comment type="subcellular location">
    <subcellularLocation>
        <location evidence="8">Cytoplasm</location>
    </subcellularLocation>
</comment>
<keyword evidence="11" id="KW-1185">Reference proteome</keyword>
<dbReference type="Proteomes" id="UP001177120">
    <property type="component" value="Unassembled WGS sequence"/>
</dbReference>
<dbReference type="InterPro" id="IPR000795">
    <property type="entry name" value="T_Tr_GTP-bd_dom"/>
</dbReference>
<evidence type="ECO:0000256" key="6">
    <source>
        <dbReference type="ARBA" id="ARBA00023134"/>
    </source>
</evidence>
<proteinExistence type="inferred from homology"/>
<evidence type="ECO:0000313" key="10">
    <source>
        <dbReference type="EMBL" id="MBN2909269.1"/>
    </source>
</evidence>
<dbReference type="Pfam" id="PF03144">
    <property type="entry name" value="GTP_EFTU_D2"/>
    <property type="match status" value="1"/>
</dbReference>
<comment type="subunit">
    <text evidence="8">Monomer.</text>
</comment>
<name>A0ABS2WIN3_9BACL</name>
<dbReference type="Gene3D" id="3.40.50.300">
    <property type="entry name" value="P-loop containing nucleotide triphosphate hydrolases"/>
    <property type="match status" value="1"/>
</dbReference>
<comment type="similarity">
    <text evidence="8">Belongs to the TRAFAC class translation factor GTPase superfamily. Classic translation factor GTPase family. EF-Tu/EF-1A subfamily.</text>
</comment>
<dbReference type="NCBIfam" id="TIGR00485">
    <property type="entry name" value="EF-Tu"/>
    <property type="match status" value="1"/>
</dbReference>
<dbReference type="SUPFAM" id="SSF52540">
    <property type="entry name" value="P-loop containing nucleoside triphosphate hydrolases"/>
    <property type="match status" value="1"/>
</dbReference>
<reference evidence="10" key="1">
    <citation type="journal article" date="2024" name="Int. J. Syst. Evol. Microbiol.">
        <title>Polycladomyces zharkentensis sp. nov., a novel thermophilic cellulose- and starch-degrading member of the Bacillota from a geothermal aquifer in Kazakhstan.</title>
        <authorList>
            <person name="Mashzhan A."/>
            <person name="Kistaubayeva A."/>
            <person name="Javier-Lopez R."/>
            <person name="Bissenova U."/>
            <person name="Bissenbay A."/>
            <person name="Birkeland N.K."/>
        </authorList>
    </citation>
    <scope>NUCLEOTIDE SEQUENCE</scope>
    <source>
        <strain evidence="10">ZKZ2T</strain>
    </source>
</reference>
<dbReference type="EMBL" id="JAFHAP010000007">
    <property type="protein sequence ID" value="MBN2909269.1"/>
    <property type="molecule type" value="Genomic_DNA"/>
</dbReference>
<dbReference type="NCBIfam" id="TIGR00231">
    <property type="entry name" value="small_GTP"/>
    <property type="match status" value="1"/>
</dbReference>
<evidence type="ECO:0000256" key="4">
    <source>
        <dbReference type="ARBA" id="ARBA00022842"/>
    </source>
</evidence>
<gene>
    <name evidence="8 10" type="primary">tuf</name>
    <name evidence="10" type="ORF">JQC72_07000</name>
</gene>
<dbReference type="Gene3D" id="2.40.30.10">
    <property type="entry name" value="Translation factors"/>
    <property type="match status" value="2"/>
</dbReference>
<evidence type="ECO:0000256" key="1">
    <source>
        <dbReference type="ARBA" id="ARBA00022741"/>
    </source>
</evidence>
<dbReference type="RefSeq" id="WP_205494145.1">
    <property type="nucleotide sequence ID" value="NZ_JAFHAP010000007.1"/>
</dbReference>
<sequence length="396" mass="43253">MAKAKFERTKPHVNIGTIGHVDHGKTTLTAAITTVLAKTGGAVATAYDQIDKAPEEKERGITISTAHVEYETENRHYAHVDCPGHADYVKNMITGAAQMDGAILVVSAADGPMPQTREHILLSRQVGVPYIVVFLNKVDMVDDEELLELVEMEVRDLLSEYEFPGDEIPVVKGSALKALENPDSEWADAILELMKAVDEYIPTPERDKDKPFLMPVEDVFSITGRGTVATGRVERGTIKVGDEVEIVGLADETKKTVVTGVEMFRKLLDVAEAGDNIGALLRGVDRKEVERGQVLAKPGSVNPHTKFEAQVYILTKEEGGRHTPFFNGYRPQFYFRTTDVTGVIKLPEGTEMVMPGDNVKMEVELIAPIAIEEGTRFAIREGGRTVGAGAVSKILG</sequence>
<comment type="function">
    <text evidence="8">GTP hydrolase that promotes the GTP-dependent binding of aminoacyl-tRNA to the A-site of ribosomes during protein biosynthesis.</text>
</comment>
<comment type="catalytic activity">
    <reaction evidence="8">
        <text>GTP + H2O = GDP + phosphate + H(+)</text>
        <dbReference type="Rhea" id="RHEA:19669"/>
        <dbReference type="ChEBI" id="CHEBI:15377"/>
        <dbReference type="ChEBI" id="CHEBI:15378"/>
        <dbReference type="ChEBI" id="CHEBI:37565"/>
        <dbReference type="ChEBI" id="CHEBI:43474"/>
        <dbReference type="ChEBI" id="CHEBI:58189"/>
        <dbReference type="EC" id="3.6.5.3"/>
    </reaction>
</comment>